<gene>
    <name evidence="1" type="ORF">R1flu_000655</name>
</gene>
<accession>A0ABD1Y1H5</accession>
<keyword evidence="2" id="KW-1185">Reference proteome</keyword>
<proteinExistence type="predicted"/>
<sequence>MAKPRMSRVLLHDPVSASPQIACALQVGGQLYGQGDTPSRLNSRREVDVIYSWSVRHSPPSSILFVWPPGRGAEVFKAYS</sequence>
<comment type="caution">
    <text evidence="1">The sequence shown here is derived from an EMBL/GenBank/DDBJ whole genome shotgun (WGS) entry which is preliminary data.</text>
</comment>
<dbReference type="EMBL" id="JBHFFA010000006">
    <property type="protein sequence ID" value="KAL2620450.1"/>
    <property type="molecule type" value="Genomic_DNA"/>
</dbReference>
<protein>
    <submittedName>
        <fullName evidence="1">Uncharacterized protein</fullName>
    </submittedName>
</protein>
<evidence type="ECO:0000313" key="2">
    <source>
        <dbReference type="Proteomes" id="UP001605036"/>
    </source>
</evidence>
<organism evidence="1 2">
    <name type="scientific">Riccia fluitans</name>
    <dbReference type="NCBI Taxonomy" id="41844"/>
    <lineage>
        <taxon>Eukaryota</taxon>
        <taxon>Viridiplantae</taxon>
        <taxon>Streptophyta</taxon>
        <taxon>Embryophyta</taxon>
        <taxon>Marchantiophyta</taxon>
        <taxon>Marchantiopsida</taxon>
        <taxon>Marchantiidae</taxon>
        <taxon>Marchantiales</taxon>
        <taxon>Ricciaceae</taxon>
        <taxon>Riccia</taxon>
    </lineage>
</organism>
<evidence type="ECO:0000313" key="1">
    <source>
        <dbReference type="EMBL" id="KAL2620450.1"/>
    </source>
</evidence>
<dbReference type="AlphaFoldDB" id="A0ABD1Y1H5"/>
<reference evidence="1 2" key="1">
    <citation type="submission" date="2024-09" db="EMBL/GenBank/DDBJ databases">
        <title>Chromosome-scale assembly of Riccia fluitans.</title>
        <authorList>
            <person name="Paukszto L."/>
            <person name="Sawicki J."/>
            <person name="Karawczyk K."/>
            <person name="Piernik-Szablinska J."/>
            <person name="Szczecinska M."/>
            <person name="Mazdziarz M."/>
        </authorList>
    </citation>
    <scope>NUCLEOTIDE SEQUENCE [LARGE SCALE GENOMIC DNA]</scope>
    <source>
        <strain evidence="1">Rf_01</strain>
        <tissue evidence="1">Aerial parts of the thallus</tissue>
    </source>
</reference>
<dbReference type="Proteomes" id="UP001605036">
    <property type="component" value="Unassembled WGS sequence"/>
</dbReference>
<name>A0ABD1Y1H5_9MARC</name>